<keyword evidence="3 6" id="KW-1133">Transmembrane helix</keyword>
<dbReference type="GO" id="GO:0005886">
    <property type="term" value="C:plasma membrane"/>
    <property type="evidence" value="ECO:0007669"/>
    <property type="project" value="TreeGrafter"/>
</dbReference>
<evidence type="ECO:0000256" key="5">
    <source>
        <dbReference type="ARBA" id="ARBA00049660"/>
    </source>
</evidence>
<comment type="subcellular location">
    <subcellularLocation>
        <location evidence="1">Membrane</location>
        <topology evidence="1">Multi-pass membrane protein</topology>
    </subcellularLocation>
</comment>
<evidence type="ECO:0000256" key="6">
    <source>
        <dbReference type="SAM" id="Phobius"/>
    </source>
</evidence>
<name>A0A2T3LA95_9GAMM</name>
<keyword evidence="2 6" id="KW-0812">Transmembrane</keyword>
<comment type="caution">
    <text evidence="7">The sequence shown here is derived from an EMBL/GenBank/DDBJ whole genome shotgun (WGS) entry which is preliminary data.</text>
</comment>
<dbReference type="InterPro" id="IPR023271">
    <property type="entry name" value="Aquaporin-like"/>
</dbReference>
<sequence length="273" mass="29346">MYADTIKKCSATAARIVDFADKERFGFWLSSAMAGAYVGLGIILIFTLGNMVDPSIRSLVMGSTFGLALTLVIIAGSELYTGHTMFLTFGVKTGQITVADTLRVLPQTWMGNLIGSVGVALLFFYAGGGKLLPDSNSLLNNVAMAKTAAPASVLLFKGILCNWLVCLAIWMCQRVEGSSKFIAIWWCLLAFIASGFEHSVANMTIFALSYFGEHKEAFTLAGIGHNLLWVTVGNTISGVVFVGLGYWFSTPKAQRPLLASAKKELTNNVTQTA</sequence>
<dbReference type="InterPro" id="IPR000292">
    <property type="entry name" value="For/NO2_transpt"/>
</dbReference>
<evidence type="ECO:0000256" key="3">
    <source>
        <dbReference type="ARBA" id="ARBA00022989"/>
    </source>
</evidence>
<feature type="transmembrane region" description="Helical" evidence="6">
    <location>
        <begin position="109"/>
        <end position="128"/>
    </location>
</feature>
<feature type="transmembrane region" description="Helical" evidence="6">
    <location>
        <begin position="148"/>
        <end position="170"/>
    </location>
</feature>
<dbReference type="NCBIfam" id="TIGR00790">
    <property type="entry name" value="fnt"/>
    <property type="match status" value="1"/>
</dbReference>
<feature type="transmembrane region" description="Helical" evidence="6">
    <location>
        <begin position="25"/>
        <end position="47"/>
    </location>
</feature>
<dbReference type="PANTHER" id="PTHR30520">
    <property type="entry name" value="FORMATE TRANSPORTER-RELATED"/>
    <property type="match status" value="1"/>
</dbReference>
<accession>A0A2T3LA95</accession>
<feature type="transmembrane region" description="Helical" evidence="6">
    <location>
        <begin position="182"/>
        <end position="207"/>
    </location>
</feature>
<keyword evidence="4 6" id="KW-0472">Membrane</keyword>
<dbReference type="Pfam" id="PF01226">
    <property type="entry name" value="Form_Nir_trans"/>
    <property type="match status" value="1"/>
</dbReference>
<keyword evidence="8" id="KW-1185">Reference proteome</keyword>
<dbReference type="Gene3D" id="1.20.1080.10">
    <property type="entry name" value="Glycerol uptake facilitator protein"/>
    <property type="match status" value="1"/>
</dbReference>
<protein>
    <submittedName>
        <fullName evidence="7">Nitrite transporter NirC</fullName>
    </submittedName>
</protein>
<feature type="transmembrane region" description="Helical" evidence="6">
    <location>
        <begin position="59"/>
        <end position="80"/>
    </location>
</feature>
<dbReference type="GO" id="GO:0015499">
    <property type="term" value="F:formate transmembrane transporter activity"/>
    <property type="evidence" value="ECO:0007669"/>
    <property type="project" value="TreeGrafter"/>
</dbReference>
<reference evidence="7 8" key="1">
    <citation type="submission" date="2018-03" db="EMBL/GenBank/DDBJ databases">
        <title>Whole genome sequencing of Histamine producing bacteria.</title>
        <authorList>
            <person name="Butler K."/>
        </authorList>
    </citation>
    <scope>NUCLEOTIDE SEQUENCE [LARGE SCALE GENOMIC DNA]</scope>
    <source>
        <strain evidence="7 8">ATCC 19614</strain>
    </source>
</reference>
<dbReference type="Proteomes" id="UP000241803">
    <property type="component" value="Unassembled WGS sequence"/>
</dbReference>
<evidence type="ECO:0000256" key="2">
    <source>
        <dbReference type="ARBA" id="ARBA00022692"/>
    </source>
</evidence>
<dbReference type="InterPro" id="IPR024002">
    <property type="entry name" value="For/NO2_transpt_CS"/>
</dbReference>
<dbReference type="RefSeq" id="WP_107252835.1">
    <property type="nucleotide sequence ID" value="NZ_PYOC01000002.1"/>
</dbReference>
<gene>
    <name evidence="7" type="ORF">C9J47_06715</name>
</gene>
<feature type="transmembrane region" description="Helical" evidence="6">
    <location>
        <begin position="227"/>
        <end position="248"/>
    </location>
</feature>
<evidence type="ECO:0000313" key="7">
    <source>
        <dbReference type="EMBL" id="PSV48224.1"/>
    </source>
</evidence>
<evidence type="ECO:0000256" key="4">
    <source>
        <dbReference type="ARBA" id="ARBA00023136"/>
    </source>
</evidence>
<organism evidence="7 8">
    <name type="scientific">Photobacterium indicum</name>
    <dbReference type="NCBI Taxonomy" id="81447"/>
    <lineage>
        <taxon>Bacteria</taxon>
        <taxon>Pseudomonadati</taxon>
        <taxon>Pseudomonadota</taxon>
        <taxon>Gammaproteobacteria</taxon>
        <taxon>Vibrionales</taxon>
        <taxon>Vibrionaceae</taxon>
        <taxon>Photobacterium</taxon>
    </lineage>
</organism>
<evidence type="ECO:0000313" key="8">
    <source>
        <dbReference type="Proteomes" id="UP000241803"/>
    </source>
</evidence>
<comment type="similarity">
    <text evidence="5">Belongs to the FNT transporter (TC 1.A.16) family.</text>
</comment>
<dbReference type="PROSITE" id="PS01006">
    <property type="entry name" value="FORMATE_NITRITE_TP_2"/>
    <property type="match status" value="1"/>
</dbReference>
<dbReference type="NCBIfam" id="NF008595">
    <property type="entry name" value="PRK11562.1"/>
    <property type="match status" value="1"/>
</dbReference>
<dbReference type="AlphaFoldDB" id="A0A2T3LA95"/>
<dbReference type="EMBL" id="PYOC01000002">
    <property type="protein sequence ID" value="PSV48224.1"/>
    <property type="molecule type" value="Genomic_DNA"/>
</dbReference>
<dbReference type="PANTHER" id="PTHR30520:SF8">
    <property type="entry name" value="NITRITE TRANSPORTER NIRC"/>
    <property type="match status" value="1"/>
</dbReference>
<evidence type="ECO:0000256" key="1">
    <source>
        <dbReference type="ARBA" id="ARBA00004141"/>
    </source>
</evidence>
<proteinExistence type="inferred from homology"/>